<dbReference type="GO" id="GO:0042619">
    <property type="term" value="P:poly-hydroxybutyrate biosynthetic process"/>
    <property type="evidence" value="ECO:0007669"/>
    <property type="project" value="InterPro"/>
</dbReference>
<proteinExistence type="predicted"/>
<evidence type="ECO:0000313" key="5">
    <source>
        <dbReference type="EMBL" id="OBS02127.1"/>
    </source>
</evidence>
<dbReference type="InterPro" id="IPR029058">
    <property type="entry name" value="AB_hydrolase_fold"/>
</dbReference>
<protein>
    <submittedName>
        <fullName evidence="5">Poly(3-hydroxyalkanoate) polymerase</fullName>
    </submittedName>
</protein>
<dbReference type="OrthoDB" id="7208816at2"/>
<dbReference type="PANTHER" id="PTHR36837">
    <property type="entry name" value="POLY(3-HYDROXYALKANOATE) POLYMERASE SUBUNIT PHAC"/>
    <property type="match status" value="1"/>
</dbReference>
<dbReference type="SUPFAM" id="SSF53474">
    <property type="entry name" value="alpha/beta-Hydrolases"/>
    <property type="match status" value="1"/>
</dbReference>
<evidence type="ECO:0000259" key="4">
    <source>
        <dbReference type="Pfam" id="PF07167"/>
    </source>
</evidence>
<evidence type="ECO:0000256" key="1">
    <source>
        <dbReference type="ARBA" id="ARBA00022679"/>
    </source>
</evidence>
<accession>A0A1A6BIE5</accession>
<sequence>MAIRTRPDELAAPLDLLLTSATRPFFSRMMPDATWSRLGAKLAQRPGVVTDRAGALTRELGEIVAGRSQRAPARADKRFADPAWQQNPVLHRVMQAYLAAAEAAEGIVADAGLDWRDAEKMQFVVDNVMEGLAPSNNPLISPLGWKALIDTGGLSAVRGAKAFARDMLSQPRVPAMVEPDAFAVGETVAVTKGAVVARTSMFELIQYAPQTAKVRTIPLLLIPPVINKYYVMDIAPGRSMIEYFVQQGQQVFVVSWRNPQARHRDWGFDAYGAAIIEALDAVQTITGTDSTHLFATCSGGILAAMTAAHLADIGEADRIAGLALAVTVLDETRAGFAAAAMSERAAQAAIRASDKKGYLDGRAMAEMFAWLRPTDLVWRYVVNNYVQGRKPAAFDVLFWNADTTRMTAALHRDMVLMGLRNALVEPGAVSMLGTAVDLAQVTNDAYVVGGVADHISPWQATYRSARLLGSKDNRYVLSTSGHIAALVNPPGNPKASYRAGPVDVDDPGQWLDSAQQSPGSWWPDYVSWLGERSGAEIDAPKTLGGDGFPPLGPAPGSYVMDK</sequence>
<dbReference type="InterPro" id="IPR051321">
    <property type="entry name" value="PHA/PHB_synthase"/>
</dbReference>
<feature type="region of interest" description="Disordered" evidence="3">
    <location>
        <begin position="538"/>
        <end position="562"/>
    </location>
</feature>
<dbReference type="Gene3D" id="3.40.50.1820">
    <property type="entry name" value="alpha/beta hydrolase"/>
    <property type="match status" value="1"/>
</dbReference>
<keyword evidence="2" id="KW-0012">Acyltransferase</keyword>
<dbReference type="InterPro" id="IPR010941">
    <property type="entry name" value="PhaC_N"/>
</dbReference>
<evidence type="ECO:0000256" key="2">
    <source>
        <dbReference type="ARBA" id="ARBA00023315"/>
    </source>
</evidence>
<reference evidence="5 6" key="1">
    <citation type="submission" date="2016-06" db="EMBL/GenBank/DDBJ databases">
        <authorList>
            <person name="Kjaerup R.B."/>
            <person name="Dalgaard T.S."/>
            <person name="Juul-Madsen H.R."/>
        </authorList>
    </citation>
    <scope>NUCLEOTIDE SEQUENCE [LARGE SCALE GENOMIC DNA]</scope>
    <source>
        <strain evidence="5 6">1245752.6</strain>
    </source>
</reference>
<feature type="domain" description="Poly-beta-hydroxybutyrate polymerase N-terminal" evidence="4">
    <location>
        <begin position="76"/>
        <end position="243"/>
    </location>
</feature>
<evidence type="ECO:0000313" key="6">
    <source>
        <dbReference type="Proteomes" id="UP000093757"/>
    </source>
</evidence>
<comment type="caution">
    <text evidence="5">The sequence shown here is derived from an EMBL/GenBank/DDBJ whole genome shotgun (WGS) entry which is preliminary data.</text>
</comment>
<dbReference type="GO" id="GO:0016746">
    <property type="term" value="F:acyltransferase activity"/>
    <property type="evidence" value="ECO:0007669"/>
    <property type="project" value="UniProtKB-KW"/>
</dbReference>
<dbReference type="AlphaFoldDB" id="A0A1A6BIE5"/>
<gene>
    <name evidence="5" type="ORF">A9W98_16390</name>
</gene>
<dbReference type="EMBL" id="MAEM01000219">
    <property type="protein sequence ID" value="OBS02127.1"/>
    <property type="molecule type" value="Genomic_DNA"/>
</dbReference>
<dbReference type="RefSeq" id="WP_065133611.1">
    <property type="nucleotide sequence ID" value="NZ_MAEM01000219.1"/>
</dbReference>
<dbReference type="Pfam" id="PF07167">
    <property type="entry name" value="PhaC_N"/>
    <property type="match status" value="1"/>
</dbReference>
<organism evidence="5 6">
    <name type="scientific">Mycobacterium gordonae</name>
    <dbReference type="NCBI Taxonomy" id="1778"/>
    <lineage>
        <taxon>Bacteria</taxon>
        <taxon>Bacillati</taxon>
        <taxon>Actinomycetota</taxon>
        <taxon>Actinomycetes</taxon>
        <taxon>Mycobacteriales</taxon>
        <taxon>Mycobacteriaceae</taxon>
        <taxon>Mycobacterium</taxon>
    </lineage>
</organism>
<name>A0A1A6BIE5_MYCGO</name>
<dbReference type="Proteomes" id="UP000093757">
    <property type="component" value="Unassembled WGS sequence"/>
</dbReference>
<dbReference type="PANTHER" id="PTHR36837:SF5">
    <property type="entry name" value="POLY-3-HYDROXYBUTYRATE SYNTHASE"/>
    <property type="match status" value="1"/>
</dbReference>
<evidence type="ECO:0000256" key="3">
    <source>
        <dbReference type="SAM" id="MobiDB-lite"/>
    </source>
</evidence>
<keyword evidence="1" id="KW-0808">Transferase</keyword>